<evidence type="ECO:0000313" key="1">
    <source>
        <dbReference type="EMBL" id="SCB30422.1"/>
    </source>
</evidence>
<name>A0A1C3VRM8_9HYPH</name>
<gene>
    <name evidence="1" type="ORF">GA0061101_106107</name>
</gene>
<protein>
    <submittedName>
        <fullName evidence="1">Uncharacterized protein</fullName>
    </submittedName>
</protein>
<dbReference type="RefSeq" id="WP_245297484.1">
    <property type="nucleotide sequence ID" value="NZ_FMAF01000006.1"/>
</dbReference>
<dbReference type="AlphaFoldDB" id="A0A1C3VRM8"/>
<reference evidence="1 2" key="1">
    <citation type="submission" date="2016-08" db="EMBL/GenBank/DDBJ databases">
        <authorList>
            <person name="Seilhamer J.J."/>
        </authorList>
    </citation>
    <scope>NUCLEOTIDE SEQUENCE [LARGE SCALE GENOMIC DNA]</scope>
    <source>
        <strain evidence="1 2">P1-7</strain>
    </source>
</reference>
<accession>A0A1C3VRM8</accession>
<proteinExistence type="predicted"/>
<organism evidence="1 2">
    <name type="scientific">Rhizobium lusitanum</name>
    <dbReference type="NCBI Taxonomy" id="293958"/>
    <lineage>
        <taxon>Bacteria</taxon>
        <taxon>Pseudomonadati</taxon>
        <taxon>Pseudomonadota</taxon>
        <taxon>Alphaproteobacteria</taxon>
        <taxon>Hyphomicrobiales</taxon>
        <taxon>Rhizobiaceae</taxon>
        <taxon>Rhizobium/Agrobacterium group</taxon>
        <taxon>Rhizobium</taxon>
    </lineage>
</organism>
<dbReference type="Proteomes" id="UP000199205">
    <property type="component" value="Unassembled WGS sequence"/>
</dbReference>
<dbReference type="EMBL" id="FMAF01000006">
    <property type="protein sequence ID" value="SCB30422.1"/>
    <property type="molecule type" value="Genomic_DNA"/>
</dbReference>
<evidence type="ECO:0000313" key="2">
    <source>
        <dbReference type="Proteomes" id="UP000199205"/>
    </source>
</evidence>
<sequence>MNRPYPLKTEDDEFWKAIRRLPQPVTCFSNGACCPWCGGLNKTVTFGMNNCEECGKAYAFGYPDWHEGKDPVSWVPFPFAEFTACGSRADLIPEFHPNKRLQEIYFQKSEENLGTYADMSKAN</sequence>